<evidence type="ECO:0000313" key="2">
    <source>
        <dbReference type="EMBL" id="MFC4512155.1"/>
    </source>
</evidence>
<reference evidence="3" key="1">
    <citation type="journal article" date="2019" name="Int. J. Syst. Evol. Microbiol.">
        <title>The Global Catalogue of Microorganisms (GCM) 10K type strain sequencing project: providing services to taxonomists for standard genome sequencing and annotation.</title>
        <authorList>
            <consortium name="The Broad Institute Genomics Platform"/>
            <consortium name="The Broad Institute Genome Sequencing Center for Infectious Disease"/>
            <person name="Wu L."/>
            <person name="Ma J."/>
        </authorList>
    </citation>
    <scope>NUCLEOTIDE SEQUENCE [LARGE SCALE GENOMIC DNA]</scope>
    <source>
        <strain evidence="3">CECT 8064</strain>
    </source>
</reference>
<gene>
    <name evidence="2" type="ORF">ACFPEN_04320</name>
</gene>
<accession>A0ABV9BD45</accession>
<evidence type="ECO:0000313" key="3">
    <source>
        <dbReference type="Proteomes" id="UP001595990"/>
    </source>
</evidence>
<name>A0ABV9BD45_9ACTN</name>
<protein>
    <submittedName>
        <fullName evidence="2">Uncharacterized protein</fullName>
    </submittedName>
</protein>
<dbReference type="EMBL" id="JBHSFS010000002">
    <property type="protein sequence ID" value="MFC4512155.1"/>
    <property type="molecule type" value="Genomic_DNA"/>
</dbReference>
<dbReference type="Proteomes" id="UP001595990">
    <property type="component" value="Unassembled WGS sequence"/>
</dbReference>
<proteinExistence type="predicted"/>
<feature type="region of interest" description="Disordered" evidence="1">
    <location>
        <begin position="1"/>
        <end position="21"/>
    </location>
</feature>
<comment type="caution">
    <text evidence="2">The sequence shown here is derived from an EMBL/GenBank/DDBJ whole genome shotgun (WGS) entry which is preliminary data.</text>
</comment>
<sequence>MNSTSPDQHRTPHQHFPGAPSEAVAAELEARAAIRDMWMHGFPRCALTRYAEAAGRLADDLA</sequence>
<evidence type="ECO:0000256" key="1">
    <source>
        <dbReference type="SAM" id="MobiDB-lite"/>
    </source>
</evidence>
<keyword evidence="3" id="KW-1185">Reference proteome</keyword>
<dbReference type="RefSeq" id="WP_417922235.1">
    <property type="nucleotide sequence ID" value="NZ_JBHSFS010000002.1"/>
</dbReference>
<organism evidence="2 3">
    <name type="scientific">Streptomyces ehimensis</name>
    <dbReference type="NCBI Taxonomy" id="68195"/>
    <lineage>
        <taxon>Bacteria</taxon>
        <taxon>Bacillati</taxon>
        <taxon>Actinomycetota</taxon>
        <taxon>Actinomycetes</taxon>
        <taxon>Kitasatosporales</taxon>
        <taxon>Streptomycetaceae</taxon>
        <taxon>Streptomyces</taxon>
    </lineage>
</organism>